<dbReference type="Proteomes" id="UP001237207">
    <property type="component" value="Unassembled WGS sequence"/>
</dbReference>
<dbReference type="InterPro" id="IPR013527">
    <property type="entry name" value="YicC-like_N"/>
</dbReference>
<evidence type="ECO:0000256" key="6">
    <source>
        <dbReference type="SAM" id="Coils"/>
    </source>
</evidence>
<organism evidence="9 10">
    <name type="scientific">Oikeobacillus pervagus</name>
    <dbReference type="NCBI Taxonomy" id="1325931"/>
    <lineage>
        <taxon>Bacteria</taxon>
        <taxon>Bacillati</taxon>
        <taxon>Bacillota</taxon>
        <taxon>Bacilli</taxon>
        <taxon>Bacillales</taxon>
        <taxon>Bacillaceae</taxon>
        <taxon>Oikeobacillus</taxon>
    </lineage>
</organism>
<evidence type="ECO:0000256" key="1">
    <source>
        <dbReference type="ARBA" id="ARBA00001968"/>
    </source>
</evidence>
<comment type="cofactor">
    <cofactor evidence="1">
        <name>a divalent metal cation</name>
        <dbReference type="ChEBI" id="CHEBI:60240"/>
    </cofactor>
</comment>
<name>A0AAJ1WJ59_9BACI</name>
<dbReference type="PANTHER" id="PTHR30636:SF3">
    <property type="entry name" value="UPF0701 PROTEIN YICC"/>
    <property type="match status" value="1"/>
</dbReference>
<keyword evidence="2" id="KW-0540">Nuclease</keyword>
<keyword evidence="10" id="KW-1185">Reference proteome</keyword>
<dbReference type="PANTHER" id="PTHR30636">
    <property type="entry name" value="UPF0701 PROTEIN YICC"/>
    <property type="match status" value="1"/>
</dbReference>
<feature type="coiled-coil region" evidence="6">
    <location>
        <begin position="112"/>
        <end position="142"/>
    </location>
</feature>
<protein>
    <submittedName>
        <fullName evidence="9">Uncharacterized protein (TIGR00255 family)</fullName>
    </submittedName>
</protein>
<gene>
    <name evidence="9" type="ORF">J2S13_001467</name>
</gene>
<evidence type="ECO:0000259" key="7">
    <source>
        <dbReference type="Pfam" id="PF03755"/>
    </source>
</evidence>
<evidence type="ECO:0000256" key="3">
    <source>
        <dbReference type="ARBA" id="ARBA00022759"/>
    </source>
</evidence>
<dbReference type="RefSeq" id="WP_307257066.1">
    <property type="nucleotide sequence ID" value="NZ_JAUSUC010000014.1"/>
</dbReference>
<keyword evidence="6" id="KW-0175">Coiled coil</keyword>
<dbReference type="GO" id="GO:0016787">
    <property type="term" value="F:hydrolase activity"/>
    <property type="evidence" value="ECO:0007669"/>
    <property type="project" value="UniProtKB-KW"/>
</dbReference>
<accession>A0AAJ1WJ59</accession>
<dbReference type="InterPro" id="IPR013551">
    <property type="entry name" value="YicC-like_C"/>
</dbReference>
<dbReference type="InterPro" id="IPR005229">
    <property type="entry name" value="YicC/YloC-like"/>
</dbReference>
<evidence type="ECO:0000259" key="8">
    <source>
        <dbReference type="Pfam" id="PF08340"/>
    </source>
</evidence>
<evidence type="ECO:0000256" key="2">
    <source>
        <dbReference type="ARBA" id="ARBA00022722"/>
    </source>
</evidence>
<keyword evidence="4" id="KW-0378">Hydrolase</keyword>
<evidence type="ECO:0000256" key="5">
    <source>
        <dbReference type="ARBA" id="ARBA00035648"/>
    </source>
</evidence>
<proteinExistence type="inferred from homology"/>
<dbReference type="EMBL" id="JAUSUC010000014">
    <property type="protein sequence ID" value="MDQ0215068.1"/>
    <property type="molecule type" value="Genomic_DNA"/>
</dbReference>
<evidence type="ECO:0000313" key="10">
    <source>
        <dbReference type="Proteomes" id="UP001237207"/>
    </source>
</evidence>
<dbReference type="AlphaFoldDB" id="A0AAJ1WJ59"/>
<reference evidence="9" key="1">
    <citation type="submission" date="2023-07" db="EMBL/GenBank/DDBJ databases">
        <title>Genomic Encyclopedia of Type Strains, Phase IV (KMG-IV): sequencing the most valuable type-strain genomes for metagenomic binning, comparative biology and taxonomic classification.</title>
        <authorList>
            <person name="Goeker M."/>
        </authorList>
    </citation>
    <scope>NUCLEOTIDE SEQUENCE</scope>
    <source>
        <strain evidence="9">DSM 23947</strain>
    </source>
</reference>
<dbReference type="NCBIfam" id="TIGR00255">
    <property type="entry name" value="YicC/YloC family endoribonuclease"/>
    <property type="match status" value="1"/>
</dbReference>
<feature type="domain" description="Endoribonuclease YicC-like C-terminal" evidence="8">
    <location>
        <begin position="173"/>
        <end position="292"/>
    </location>
</feature>
<comment type="similarity">
    <text evidence="5">Belongs to the YicC/YloC family.</text>
</comment>
<dbReference type="Pfam" id="PF08340">
    <property type="entry name" value="YicC-like_C"/>
    <property type="match status" value="1"/>
</dbReference>
<comment type="caution">
    <text evidence="9">The sequence shown here is derived from an EMBL/GenBank/DDBJ whole genome shotgun (WGS) entry which is preliminary data.</text>
</comment>
<dbReference type="GO" id="GO:0004521">
    <property type="term" value="F:RNA endonuclease activity"/>
    <property type="evidence" value="ECO:0007669"/>
    <property type="project" value="InterPro"/>
</dbReference>
<evidence type="ECO:0000313" key="9">
    <source>
        <dbReference type="EMBL" id="MDQ0215068.1"/>
    </source>
</evidence>
<dbReference type="Pfam" id="PF03755">
    <property type="entry name" value="YicC-like_N"/>
    <property type="match status" value="1"/>
</dbReference>
<sequence>MVMSMTGFGRDKKQSSNHAVTVEMKTVNHRFSEFYIRMPRQLMNIEDKIKKRLNEYIKRGRVEVFVTIEGGGLVHHSLHVDWDLIQEYYQIVEEISSKLNVVNDVQLKDILARTDLITIEELEEENEELEQLVLEAAEEAVKKLVHMRKAEGNELKKDLLLLMKQFQSTVQQVKSHSPVVVEQYRERLEKKIKELTDHLIEDQSRILTEVAIFADKSDIHEECTRLESHISQFLHTLEKDESIGRRLDFMIQEMNREVNTIGSKANSSEIATKVVDLKTCLEKMREQIQNIE</sequence>
<feature type="domain" description="Endoribonuclease YicC-like N-terminal" evidence="7">
    <location>
        <begin position="3"/>
        <end position="157"/>
    </location>
</feature>
<evidence type="ECO:0000256" key="4">
    <source>
        <dbReference type="ARBA" id="ARBA00022801"/>
    </source>
</evidence>
<keyword evidence="3" id="KW-0255">Endonuclease</keyword>